<dbReference type="InParanoid" id="J9D0C5"/>
<evidence type="ECO:0000313" key="2">
    <source>
        <dbReference type="EMBL" id="EJW01326.1"/>
    </source>
</evidence>
<protein>
    <recommendedName>
        <fullName evidence="1">Myb/SANT-like DNA-binding domain-containing protein</fullName>
    </recommendedName>
</protein>
<sequence length="194" mass="22898">MADTTPKWSDESVLKLIKLKHSDEFQQKFKKAERNPMLMHVVWKEIADYFDEVDYNAERVKTKYNYLLGKYRYIKNSELKGDSSEKTKWKFWDIFHSTYSKYMNGFSDDSITVSFPDIASNEINVTDDESESNVGLSNAEIHDLVSTVLNKYIKFNKGCEDVFVTKREFYSKMNEIDEKVTSLLEIFKKLEKNK</sequence>
<dbReference type="InterPro" id="IPR044822">
    <property type="entry name" value="Myb_DNA-bind_4"/>
</dbReference>
<comment type="caution">
    <text evidence="2">The sequence shown here is derived from an EMBL/GenBank/DDBJ whole genome shotgun (WGS) entry which is preliminary data.</text>
</comment>
<dbReference type="VEuPathDB" id="MicrosporidiaDB:EDEG_00486"/>
<dbReference type="Proteomes" id="UP000003163">
    <property type="component" value="Unassembled WGS sequence"/>
</dbReference>
<dbReference type="AlphaFoldDB" id="J9D0C5"/>
<dbReference type="HOGENOM" id="CLU_1402412_0_0_1"/>
<name>J9D0C5_EDHAE</name>
<gene>
    <name evidence="2" type="ORF">EDEG_00486</name>
</gene>
<evidence type="ECO:0000313" key="3">
    <source>
        <dbReference type="Proteomes" id="UP000003163"/>
    </source>
</evidence>
<dbReference type="Gene3D" id="1.10.10.60">
    <property type="entry name" value="Homeodomain-like"/>
    <property type="match status" value="1"/>
</dbReference>
<reference evidence="3" key="2">
    <citation type="submission" date="2015-07" db="EMBL/GenBank/DDBJ databases">
        <title>Contrasting host-pathogen interactions and genome evolution in two generalist and specialist microsporidian pathogens of mosquitoes.</title>
        <authorList>
            <consortium name="The Broad Institute Genomics Platform"/>
            <consortium name="The Broad Institute Genome Sequencing Center for Infectious Disease"/>
            <person name="Cuomo C.A."/>
            <person name="Sanscrainte N.D."/>
            <person name="Goldberg J.M."/>
            <person name="Heiman D."/>
            <person name="Young S."/>
            <person name="Zeng Q."/>
            <person name="Becnel J.J."/>
            <person name="Birren B.W."/>
        </authorList>
    </citation>
    <scope>NUCLEOTIDE SEQUENCE [LARGE SCALE GENOMIC DNA]</scope>
    <source>
        <strain evidence="3">USNM 41457</strain>
    </source>
</reference>
<keyword evidence="3" id="KW-1185">Reference proteome</keyword>
<dbReference type="OrthoDB" id="6346437at2759"/>
<accession>J9D0C5</accession>
<proteinExistence type="predicted"/>
<dbReference type="EMBL" id="AFBI03000005">
    <property type="protein sequence ID" value="EJW01326.1"/>
    <property type="molecule type" value="Genomic_DNA"/>
</dbReference>
<reference evidence="2 3" key="1">
    <citation type="submission" date="2011-08" db="EMBL/GenBank/DDBJ databases">
        <authorList>
            <person name="Liu Z.J."/>
            <person name="Shi F.L."/>
            <person name="Lu J.Q."/>
            <person name="Li M."/>
            <person name="Wang Z.L."/>
        </authorList>
    </citation>
    <scope>NUCLEOTIDE SEQUENCE [LARGE SCALE GENOMIC DNA]</scope>
    <source>
        <strain evidence="2 3">USNM 41457</strain>
    </source>
</reference>
<organism evidence="2 3">
    <name type="scientific">Edhazardia aedis (strain USNM 41457)</name>
    <name type="common">Microsporidian parasite</name>
    <dbReference type="NCBI Taxonomy" id="1003232"/>
    <lineage>
        <taxon>Eukaryota</taxon>
        <taxon>Fungi</taxon>
        <taxon>Fungi incertae sedis</taxon>
        <taxon>Microsporidia</taxon>
        <taxon>Edhazardia</taxon>
    </lineage>
</organism>
<feature type="domain" description="Myb/SANT-like DNA-binding" evidence="1">
    <location>
        <begin position="6"/>
        <end position="94"/>
    </location>
</feature>
<evidence type="ECO:0000259" key="1">
    <source>
        <dbReference type="Pfam" id="PF13837"/>
    </source>
</evidence>
<dbReference type="Pfam" id="PF13837">
    <property type="entry name" value="Myb_DNA-bind_4"/>
    <property type="match status" value="1"/>
</dbReference>